<reference evidence="2" key="1">
    <citation type="submission" date="2022-08" db="EMBL/GenBank/DDBJ databases">
        <authorList>
            <person name="Kallberg Y."/>
            <person name="Tangrot J."/>
            <person name="Rosling A."/>
        </authorList>
    </citation>
    <scope>NUCLEOTIDE SEQUENCE</scope>
    <source>
        <strain evidence="2">Wild A</strain>
    </source>
</reference>
<dbReference type="OrthoDB" id="2448202at2759"/>
<dbReference type="SUPFAM" id="SSF53098">
    <property type="entry name" value="Ribonuclease H-like"/>
    <property type="match status" value="1"/>
</dbReference>
<dbReference type="AlphaFoldDB" id="A0A9W4T9V8"/>
<evidence type="ECO:0000313" key="3">
    <source>
        <dbReference type="Proteomes" id="UP001153678"/>
    </source>
</evidence>
<feature type="non-terminal residue" evidence="2">
    <location>
        <position position="190"/>
    </location>
</feature>
<evidence type="ECO:0000259" key="1">
    <source>
        <dbReference type="Pfam" id="PF14372"/>
    </source>
</evidence>
<keyword evidence="3" id="KW-1185">Reference proteome</keyword>
<organism evidence="2 3">
    <name type="scientific">Funneliformis geosporum</name>
    <dbReference type="NCBI Taxonomy" id="1117311"/>
    <lineage>
        <taxon>Eukaryota</taxon>
        <taxon>Fungi</taxon>
        <taxon>Fungi incertae sedis</taxon>
        <taxon>Mucoromycota</taxon>
        <taxon>Glomeromycotina</taxon>
        <taxon>Glomeromycetes</taxon>
        <taxon>Glomerales</taxon>
        <taxon>Glomeraceae</taxon>
        <taxon>Funneliformis</taxon>
    </lineage>
</organism>
<name>A0A9W4T9V8_9GLOM</name>
<dbReference type="EMBL" id="CAMKVN010020078">
    <property type="protein sequence ID" value="CAI2199019.1"/>
    <property type="molecule type" value="Genomic_DNA"/>
</dbReference>
<dbReference type="InterPro" id="IPR025525">
    <property type="entry name" value="hAT-like_transposase_RNase-H"/>
</dbReference>
<feature type="domain" description="hAT-like transposase RNase-H fold" evidence="1">
    <location>
        <begin position="55"/>
        <end position="120"/>
    </location>
</feature>
<dbReference type="PANTHER" id="PTHR23272">
    <property type="entry name" value="BED FINGER-RELATED"/>
    <property type="match status" value="1"/>
</dbReference>
<accession>A0A9W4T9V8</accession>
<dbReference type="Proteomes" id="UP001153678">
    <property type="component" value="Unassembled WGS sequence"/>
</dbReference>
<dbReference type="GO" id="GO:0003677">
    <property type="term" value="F:DNA binding"/>
    <property type="evidence" value="ECO:0007669"/>
    <property type="project" value="InterPro"/>
</dbReference>
<comment type="caution">
    <text evidence="2">The sequence shown here is derived from an EMBL/GenBank/DDBJ whole genome shotgun (WGS) entry which is preliminary data.</text>
</comment>
<evidence type="ECO:0000313" key="2">
    <source>
        <dbReference type="EMBL" id="CAI2199019.1"/>
    </source>
</evidence>
<protein>
    <submittedName>
        <fullName evidence="2">3279_t:CDS:1</fullName>
    </submittedName>
</protein>
<feature type="non-terminal residue" evidence="2">
    <location>
        <position position="1"/>
    </location>
</feature>
<dbReference type="Pfam" id="PF14372">
    <property type="entry name" value="hAT-like_RNase-H"/>
    <property type="match status" value="1"/>
</dbReference>
<sequence length="190" mass="21878">MLMKSHEIQIPLQMLASVNQNLKEYYPTDEEWQTIYQIIALLEPMEKGTQLLCVTNFPTLALVHRVFNGIQYHLDNCIENNKDINLAIIASSMKQNISEYWSILDKSSIVVTILDPRYKTIDFFGLQAENAKNKLQMIFTSYSTTFTTENIHIPVSTSQNLNKYFASLNNRNSLTANNLTQISSEVEQYL</sequence>
<proteinExistence type="predicted"/>
<dbReference type="InterPro" id="IPR012337">
    <property type="entry name" value="RNaseH-like_sf"/>
</dbReference>
<gene>
    <name evidence="2" type="ORF">FWILDA_LOCUS18863</name>
</gene>